<evidence type="ECO:0000313" key="2">
    <source>
        <dbReference type="EMBL" id="MEQ2255000.1"/>
    </source>
</evidence>
<dbReference type="Proteomes" id="UP001482620">
    <property type="component" value="Unassembled WGS sequence"/>
</dbReference>
<name>A0ABV0VCH3_9TELE</name>
<proteinExistence type="predicted"/>
<keyword evidence="3" id="KW-1185">Reference proteome</keyword>
<comment type="caution">
    <text evidence="2">The sequence shown here is derived from an EMBL/GenBank/DDBJ whole genome shotgun (WGS) entry which is preliminary data.</text>
</comment>
<evidence type="ECO:0000313" key="3">
    <source>
        <dbReference type="Proteomes" id="UP001482620"/>
    </source>
</evidence>
<feature type="compositionally biased region" description="Polar residues" evidence="1">
    <location>
        <begin position="80"/>
        <end position="100"/>
    </location>
</feature>
<protein>
    <submittedName>
        <fullName evidence="2">Uncharacterized protein</fullName>
    </submittedName>
</protein>
<evidence type="ECO:0000256" key="1">
    <source>
        <dbReference type="SAM" id="MobiDB-lite"/>
    </source>
</evidence>
<feature type="region of interest" description="Disordered" evidence="1">
    <location>
        <begin position="26"/>
        <end position="100"/>
    </location>
</feature>
<sequence>MQRLNREKKRDQRDWREFSRLADCRRSPDGPLAGGWTGFAGKAESMESNGCQQSLTGNLGKEGKVGMDAARGVDIRPSVKRSSQNPASADLNGSDSAFWI</sequence>
<dbReference type="EMBL" id="JAHRIQ010104913">
    <property type="protein sequence ID" value="MEQ2255000.1"/>
    <property type="molecule type" value="Genomic_DNA"/>
</dbReference>
<feature type="compositionally biased region" description="Polar residues" evidence="1">
    <location>
        <begin position="46"/>
        <end position="57"/>
    </location>
</feature>
<organism evidence="2 3">
    <name type="scientific">Ilyodon furcidens</name>
    <name type="common">goldbreast splitfin</name>
    <dbReference type="NCBI Taxonomy" id="33524"/>
    <lineage>
        <taxon>Eukaryota</taxon>
        <taxon>Metazoa</taxon>
        <taxon>Chordata</taxon>
        <taxon>Craniata</taxon>
        <taxon>Vertebrata</taxon>
        <taxon>Euteleostomi</taxon>
        <taxon>Actinopterygii</taxon>
        <taxon>Neopterygii</taxon>
        <taxon>Teleostei</taxon>
        <taxon>Neoteleostei</taxon>
        <taxon>Acanthomorphata</taxon>
        <taxon>Ovalentaria</taxon>
        <taxon>Atherinomorphae</taxon>
        <taxon>Cyprinodontiformes</taxon>
        <taxon>Goodeidae</taxon>
        <taxon>Ilyodon</taxon>
    </lineage>
</organism>
<gene>
    <name evidence="2" type="ORF">ILYODFUR_009303</name>
</gene>
<reference evidence="2 3" key="1">
    <citation type="submission" date="2021-06" db="EMBL/GenBank/DDBJ databases">
        <authorList>
            <person name="Palmer J.M."/>
        </authorList>
    </citation>
    <scope>NUCLEOTIDE SEQUENCE [LARGE SCALE GENOMIC DNA]</scope>
    <source>
        <strain evidence="3">if_2019</strain>
        <tissue evidence="2">Muscle</tissue>
    </source>
</reference>
<accession>A0ABV0VCH3</accession>